<evidence type="ECO:0000256" key="1">
    <source>
        <dbReference type="SAM" id="Phobius"/>
    </source>
</evidence>
<keyword evidence="1" id="KW-0812">Transmembrane</keyword>
<feature type="transmembrane region" description="Helical" evidence="1">
    <location>
        <begin position="152"/>
        <end position="173"/>
    </location>
</feature>
<reference evidence="2 3" key="1">
    <citation type="submission" date="2019-07" db="EMBL/GenBank/DDBJ databases">
        <title>Whole genome shotgun sequence of Reyranella soli NBRC 108950.</title>
        <authorList>
            <person name="Hosoyama A."/>
            <person name="Uohara A."/>
            <person name="Ohji S."/>
            <person name="Ichikawa N."/>
        </authorList>
    </citation>
    <scope>NUCLEOTIDE SEQUENCE [LARGE SCALE GENOMIC DNA]</scope>
    <source>
        <strain evidence="2 3">NBRC 108950</strain>
    </source>
</reference>
<sequence>MSDATESKLGGIGRWLLRDLPYAAMLVLAVGGIVLASFRGPTTYIYWMALAPIYALIVIASGWRQLETGAERTRLVVTQVLHWAAFLGAMWLMFLPEVGGVVNLNATSLTLLILLALGTFVAGVHAAVWRISAVGVFLALSVPAVAWVQESALLLLVGALLLVLVGAAFWWMWRRETKL</sequence>
<comment type="caution">
    <text evidence="2">The sequence shown here is derived from an EMBL/GenBank/DDBJ whole genome shotgun (WGS) entry which is preliminary data.</text>
</comment>
<proteinExistence type="predicted"/>
<dbReference type="AlphaFoldDB" id="A0A512NM02"/>
<organism evidence="2 3">
    <name type="scientific">Reyranella soli</name>
    <dbReference type="NCBI Taxonomy" id="1230389"/>
    <lineage>
        <taxon>Bacteria</taxon>
        <taxon>Pseudomonadati</taxon>
        <taxon>Pseudomonadota</taxon>
        <taxon>Alphaproteobacteria</taxon>
        <taxon>Hyphomicrobiales</taxon>
        <taxon>Reyranellaceae</taxon>
        <taxon>Reyranella</taxon>
    </lineage>
</organism>
<protein>
    <submittedName>
        <fullName evidence="2">Uncharacterized protein</fullName>
    </submittedName>
</protein>
<gene>
    <name evidence="2" type="ORF">RSO01_71460</name>
</gene>
<dbReference type="RefSeq" id="WP_147155350.1">
    <property type="nucleotide sequence ID" value="NZ_BKAJ01000146.1"/>
</dbReference>
<accession>A0A512NM02</accession>
<feature type="transmembrane region" description="Helical" evidence="1">
    <location>
        <begin position="20"/>
        <end position="38"/>
    </location>
</feature>
<dbReference type="EMBL" id="BKAJ01000146">
    <property type="protein sequence ID" value="GEP59980.1"/>
    <property type="molecule type" value="Genomic_DNA"/>
</dbReference>
<feature type="transmembrane region" description="Helical" evidence="1">
    <location>
        <begin position="44"/>
        <end position="63"/>
    </location>
</feature>
<feature type="transmembrane region" description="Helical" evidence="1">
    <location>
        <begin position="75"/>
        <end position="94"/>
    </location>
</feature>
<dbReference type="Proteomes" id="UP000321058">
    <property type="component" value="Unassembled WGS sequence"/>
</dbReference>
<keyword evidence="1" id="KW-1133">Transmembrane helix</keyword>
<name>A0A512NM02_9HYPH</name>
<evidence type="ECO:0000313" key="2">
    <source>
        <dbReference type="EMBL" id="GEP59980.1"/>
    </source>
</evidence>
<evidence type="ECO:0000313" key="3">
    <source>
        <dbReference type="Proteomes" id="UP000321058"/>
    </source>
</evidence>
<feature type="transmembrane region" description="Helical" evidence="1">
    <location>
        <begin position="100"/>
        <end position="120"/>
    </location>
</feature>
<keyword evidence="3" id="KW-1185">Reference proteome</keyword>
<dbReference type="OrthoDB" id="7375506at2"/>
<keyword evidence="1" id="KW-0472">Membrane</keyword>